<accession>S9SQX2</accession>
<gene>
    <name evidence="2" type="ORF">PAALTS15_06474</name>
</gene>
<dbReference type="SMART" id="SM00530">
    <property type="entry name" value="HTH_XRE"/>
    <property type="match status" value="1"/>
</dbReference>
<name>S9SQX2_PAEAL</name>
<feature type="domain" description="HTH cro/C1-type" evidence="1">
    <location>
        <begin position="18"/>
        <end position="73"/>
    </location>
</feature>
<evidence type="ECO:0000313" key="2">
    <source>
        <dbReference type="EMBL" id="EPY08097.1"/>
    </source>
</evidence>
<dbReference type="InterPro" id="IPR010982">
    <property type="entry name" value="Lambda_DNA-bd_dom_sf"/>
</dbReference>
<dbReference type="PATRIC" id="fig|1117108.3.peg.1334"/>
<organism evidence="2 3">
    <name type="scientific">Paenibacillus alvei TS-15</name>
    <dbReference type="NCBI Taxonomy" id="1117108"/>
    <lineage>
        <taxon>Bacteria</taxon>
        <taxon>Bacillati</taxon>
        <taxon>Bacillota</taxon>
        <taxon>Bacilli</taxon>
        <taxon>Bacillales</taxon>
        <taxon>Paenibacillaceae</taxon>
        <taxon>Paenibacillus</taxon>
    </lineage>
</organism>
<dbReference type="RefSeq" id="WP_021258772.1">
    <property type="nucleotide sequence ID" value="NZ_ATMT01000027.1"/>
</dbReference>
<reference evidence="2 3" key="1">
    <citation type="submission" date="2013-05" db="EMBL/GenBank/DDBJ databases">
        <authorList>
            <person name="Strain E.A."/>
            <person name="Brown E."/>
            <person name="Allard M.W."/>
            <person name="Luo Y.L."/>
        </authorList>
    </citation>
    <scope>NUCLEOTIDE SEQUENCE [LARGE SCALE GENOMIC DNA]</scope>
    <source>
        <strain evidence="2 3">TS-15</strain>
    </source>
</reference>
<protein>
    <submittedName>
        <fullName evidence="2">DNA-binding protein</fullName>
    </submittedName>
</protein>
<keyword evidence="2" id="KW-0238">DNA-binding</keyword>
<dbReference type="eggNOG" id="COG1396">
    <property type="taxonomic scope" value="Bacteria"/>
</dbReference>
<dbReference type="InterPro" id="IPR001387">
    <property type="entry name" value="Cro/C1-type_HTH"/>
</dbReference>
<comment type="caution">
    <text evidence="2">The sequence shown here is derived from an EMBL/GenBank/DDBJ whole genome shotgun (WGS) entry which is preliminary data.</text>
</comment>
<dbReference type="Pfam" id="PF01381">
    <property type="entry name" value="HTH_3"/>
    <property type="match status" value="1"/>
</dbReference>
<dbReference type="Proteomes" id="UP000015344">
    <property type="component" value="Unassembled WGS sequence"/>
</dbReference>
<dbReference type="EMBL" id="ATMT01000027">
    <property type="protein sequence ID" value="EPY08097.1"/>
    <property type="molecule type" value="Genomic_DNA"/>
</dbReference>
<dbReference type="PROSITE" id="PS50943">
    <property type="entry name" value="HTH_CROC1"/>
    <property type="match status" value="1"/>
</dbReference>
<dbReference type="Gene3D" id="1.10.260.40">
    <property type="entry name" value="lambda repressor-like DNA-binding domains"/>
    <property type="match status" value="1"/>
</dbReference>
<dbReference type="InterPro" id="IPR011990">
    <property type="entry name" value="TPR-like_helical_dom_sf"/>
</dbReference>
<evidence type="ECO:0000313" key="3">
    <source>
        <dbReference type="Proteomes" id="UP000015344"/>
    </source>
</evidence>
<dbReference type="GO" id="GO:0003677">
    <property type="term" value="F:DNA binding"/>
    <property type="evidence" value="ECO:0007669"/>
    <property type="project" value="UniProtKB-KW"/>
</dbReference>
<dbReference type="CDD" id="cd00093">
    <property type="entry name" value="HTH_XRE"/>
    <property type="match status" value="1"/>
</dbReference>
<sequence length="437" mass="50699">MRVGAYRMAQILSIGELIHSYRRNSGMTLAQLSETSGVHKGTISKIENEDVKRPEYTTLRPLVEALRIPLDTVVELYLSVDKRAEMRLHILQDVIQHSGSAQLAQKVGAKFLESPSDDSHSLVERLYGFAGTVECKEIRLALYQLIVDYSRDHGIMPFLAKGLLQVYLIERDDFTRLRAVYNGRKYIVEYAHFLSCEDRTILYYKLGIHAFNLFLYRESIDLCLHVLQEADADNWYYINALGILRDSYFYLEDYDKSEYYSIQYEKYDYPHIKAYSLLMKASLNARRGNSEVAIELLKNFLKQCNQDDALLAINQLLKIYFKGNRLYEAEQLLTHPICPKSISTNNPNIISQLAEYYYHRAEYFIAVDDLDKGISDFLESALHYSKINDTDHEKECINQIVHSHLQQNLDMPISTLAKLNTFYKRSAAKEHKLEGFM</sequence>
<dbReference type="AlphaFoldDB" id="S9SQX2"/>
<evidence type="ECO:0000259" key="1">
    <source>
        <dbReference type="PROSITE" id="PS50943"/>
    </source>
</evidence>
<proteinExistence type="predicted"/>
<dbReference type="SUPFAM" id="SSF47413">
    <property type="entry name" value="lambda repressor-like DNA-binding domains"/>
    <property type="match status" value="1"/>
</dbReference>
<dbReference type="Gene3D" id="1.25.40.10">
    <property type="entry name" value="Tetratricopeptide repeat domain"/>
    <property type="match status" value="1"/>
</dbReference>